<reference evidence="3 4" key="1">
    <citation type="submission" date="2022-10" db="EMBL/GenBank/DDBJ databases">
        <title>Chitinophaga nivalis PC15 sp. nov., isolated from Pyeongchang county, South Korea.</title>
        <authorList>
            <person name="Trinh H.N."/>
        </authorList>
    </citation>
    <scope>NUCLEOTIDE SEQUENCE [LARGE SCALE GENOMIC DNA]</scope>
    <source>
        <strain evidence="3 4">PC14</strain>
    </source>
</reference>
<dbReference type="PANTHER" id="PTHR11487">
    <property type="entry name" value="THIOESTERASE"/>
    <property type="match status" value="1"/>
</dbReference>
<protein>
    <submittedName>
        <fullName evidence="3">Alpha/beta fold hydrolase</fullName>
    </submittedName>
</protein>
<sequence>MKQVQLFLLHFAGGNCYSFQFLQPYLRDVEFIPLELPGRGRRYGEELLVDLQAAADDFCRQISSKLTSKHYVIYGHSMGALLALKVAGMLEARNQPPAHVVVSGNAGPGTKKGLKRHLMEKSKLKEELKSLGGVPQEFLESEELFDFYEAIMRADFELAEKDNIADYPRIKAPIYAIMGDAEEGVADIHNWAGFTSSFSSSLLPGGHFFIHKHPVQLAGIIKSCCRRQLLQP</sequence>
<evidence type="ECO:0000256" key="1">
    <source>
        <dbReference type="ARBA" id="ARBA00007169"/>
    </source>
</evidence>
<evidence type="ECO:0000313" key="3">
    <source>
        <dbReference type="EMBL" id="MCW3483959.1"/>
    </source>
</evidence>
<keyword evidence="4" id="KW-1185">Reference proteome</keyword>
<accession>A0ABT3IJ42</accession>
<dbReference type="PANTHER" id="PTHR11487:SF0">
    <property type="entry name" value="S-ACYL FATTY ACID SYNTHASE THIOESTERASE, MEDIUM CHAIN"/>
    <property type="match status" value="1"/>
</dbReference>
<keyword evidence="3" id="KW-0378">Hydrolase</keyword>
<evidence type="ECO:0000259" key="2">
    <source>
        <dbReference type="Pfam" id="PF00975"/>
    </source>
</evidence>
<dbReference type="InterPro" id="IPR029058">
    <property type="entry name" value="AB_hydrolase_fold"/>
</dbReference>
<dbReference type="GO" id="GO:0016787">
    <property type="term" value="F:hydrolase activity"/>
    <property type="evidence" value="ECO:0007669"/>
    <property type="project" value="UniProtKB-KW"/>
</dbReference>
<name>A0ABT3IJ42_9BACT</name>
<dbReference type="InterPro" id="IPR001031">
    <property type="entry name" value="Thioesterase"/>
</dbReference>
<dbReference type="Pfam" id="PF00975">
    <property type="entry name" value="Thioesterase"/>
    <property type="match status" value="1"/>
</dbReference>
<dbReference type="Proteomes" id="UP001207742">
    <property type="component" value="Unassembled WGS sequence"/>
</dbReference>
<dbReference type="RefSeq" id="WP_264729478.1">
    <property type="nucleotide sequence ID" value="NZ_JAPDNR010000001.1"/>
</dbReference>
<evidence type="ECO:0000313" key="4">
    <source>
        <dbReference type="Proteomes" id="UP001207742"/>
    </source>
</evidence>
<comment type="similarity">
    <text evidence="1">Belongs to the thioesterase family.</text>
</comment>
<dbReference type="InterPro" id="IPR012223">
    <property type="entry name" value="TEII"/>
</dbReference>
<dbReference type="Gene3D" id="3.40.50.1820">
    <property type="entry name" value="alpha/beta hydrolase"/>
    <property type="match status" value="1"/>
</dbReference>
<comment type="caution">
    <text evidence="3">The sequence shown here is derived from an EMBL/GenBank/DDBJ whole genome shotgun (WGS) entry which is preliminary data.</text>
</comment>
<dbReference type="EMBL" id="JAPDNS010000001">
    <property type="protein sequence ID" value="MCW3483959.1"/>
    <property type="molecule type" value="Genomic_DNA"/>
</dbReference>
<feature type="domain" description="Thioesterase" evidence="2">
    <location>
        <begin position="5"/>
        <end position="222"/>
    </location>
</feature>
<proteinExistence type="inferred from homology"/>
<organism evidence="3 4">
    <name type="scientific">Chitinophaga nivalis</name>
    <dbReference type="NCBI Taxonomy" id="2991709"/>
    <lineage>
        <taxon>Bacteria</taxon>
        <taxon>Pseudomonadati</taxon>
        <taxon>Bacteroidota</taxon>
        <taxon>Chitinophagia</taxon>
        <taxon>Chitinophagales</taxon>
        <taxon>Chitinophagaceae</taxon>
        <taxon>Chitinophaga</taxon>
    </lineage>
</organism>
<dbReference type="SUPFAM" id="SSF53474">
    <property type="entry name" value="alpha/beta-Hydrolases"/>
    <property type="match status" value="1"/>
</dbReference>
<gene>
    <name evidence="3" type="ORF">OL497_08650</name>
</gene>